<dbReference type="HOGENOM" id="CLU_037538_0_0_1"/>
<sequence>CAERKAAETRQKAKASNKKAQAEASRKSAESKAKALQERSQALRSAVFSAARSGDAQKVKKSVYEDHVDAAGGEVKRGCDAYMTTSPKDPSETLSHIAANYGDVDLLQWLDTHGADMEERNEAGYTPFHVALQRGYTTVLKYFFDMHEPDDSEAIYKAPPSKSLLTLAVESAQPEVVWMILDKKLASTKDMTDAWAYITSDGRKATLNKLGLAEPSDKAEEIVNLLATFGGFTKEADLEPEAELVTTPQSIGRVFTSSPPLLAGSGSPPPALSSQNGASPKKNYRNYNRKSAPPSTPSQASPIQLESLRPASASGQETPPKSAADNPTANTEHNDQPAPPRGRGRGYGRGRGRERGFKGRGRGGRPPPVSS</sequence>
<keyword evidence="1" id="KW-0677">Repeat</keyword>
<dbReference type="PROSITE" id="PS50088">
    <property type="entry name" value="ANK_REPEAT"/>
    <property type="match status" value="1"/>
</dbReference>
<dbReference type="RefSeq" id="XP_007395690.1">
    <property type="nucleotide sequence ID" value="XM_007395628.1"/>
</dbReference>
<evidence type="ECO:0000256" key="3">
    <source>
        <dbReference type="PROSITE-ProRule" id="PRU00023"/>
    </source>
</evidence>
<evidence type="ECO:0000256" key="4">
    <source>
        <dbReference type="SAM" id="MobiDB-lite"/>
    </source>
</evidence>
<feature type="compositionally biased region" description="Basic and acidic residues" evidence="4">
    <location>
        <begin position="1"/>
        <end position="11"/>
    </location>
</feature>
<dbReference type="Proteomes" id="UP000008370">
    <property type="component" value="Unassembled WGS sequence"/>
</dbReference>
<feature type="non-terminal residue" evidence="5">
    <location>
        <position position="1"/>
    </location>
</feature>
<feature type="compositionally biased region" description="Low complexity" evidence="4">
    <location>
        <begin position="291"/>
        <end position="302"/>
    </location>
</feature>
<feature type="region of interest" description="Disordered" evidence="4">
    <location>
        <begin position="1"/>
        <end position="37"/>
    </location>
</feature>
<dbReference type="InterPro" id="IPR002110">
    <property type="entry name" value="Ankyrin_rpt"/>
</dbReference>
<accession>K5W886</accession>
<dbReference type="GeneID" id="18920894"/>
<name>K5W886_PHACS</name>
<feature type="region of interest" description="Disordered" evidence="4">
    <location>
        <begin position="245"/>
        <end position="371"/>
    </location>
</feature>
<proteinExistence type="predicted"/>
<dbReference type="KEGG" id="pco:PHACADRAFT_95543"/>
<feature type="compositionally biased region" description="Polar residues" evidence="4">
    <location>
        <begin position="313"/>
        <end position="331"/>
    </location>
</feature>
<dbReference type="InterPro" id="IPR036770">
    <property type="entry name" value="Ankyrin_rpt-contain_sf"/>
</dbReference>
<keyword evidence="6" id="KW-1185">Reference proteome</keyword>
<dbReference type="Pfam" id="PF12796">
    <property type="entry name" value="Ank_2"/>
    <property type="match status" value="1"/>
</dbReference>
<organism evidence="5 6">
    <name type="scientific">Phanerochaete carnosa (strain HHB-10118-sp)</name>
    <name type="common">White-rot fungus</name>
    <name type="synonym">Peniophora carnosa</name>
    <dbReference type="NCBI Taxonomy" id="650164"/>
    <lineage>
        <taxon>Eukaryota</taxon>
        <taxon>Fungi</taxon>
        <taxon>Dikarya</taxon>
        <taxon>Basidiomycota</taxon>
        <taxon>Agaricomycotina</taxon>
        <taxon>Agaricomycetes</taxon>
        <taxon>Polyporales</taxon>
        <taxon>Phanerochaetaceae</taxon>
        <taxon>Phanerochaete</taxon>
    </lineage>
</organism>
<protein>
    <submittedName>
        <fullName evidence="5">Uncharacterized protein</fullName>
    </submittedName>
</protein>
<keyword evidence="2 3" id="KW-0040">ANK repeat</keyword>
<dbReference type="InParanoid" id="K5W886"/>
<dbReference type="SUPFAM" id="SSF48403">
    <property type="entry name" value="Ankyrin repeat"/>
    <property type="match status" value="1"/>
</dbReference>
<dbReference type="Gene3D" id="1.25.40.20">
    <property type="entry name" value="Ankyrin repeat-containing domain"/>
    <property type="match status" value="1"/>
</dbReference>
<reference evidence="5 6" key="1">
    <citation type="journal article" date="2012" name="BMC Genomics">
        <title>Comparative genomics of the white-rot fungi, Phanerochaete carnosa and P. chrysosporium, to elucidate the genetic basis of the distinct wood types they colonize.</title>
        <authorList>
            <person name="Suzuki H."/>
            <person name="MacDonald J."/>
            <person name="Syed K."/>
            <person name="Salamov A."/>
            <person name="Hori C."/>
            <person name="Aerts A."/>
            <person name="Henrissat B."/>
            <person name="Wiebenga A."/>
            <person name="vanKuyk P.A."/>
            <person name="Barry K."/>
            <person name="Lindquist E."/>
            <person name="LaButti K."/>
            <person name="Lapidus A."/>
            <person name="Lucas S."/>
            <person name="Coutinho P."/>
            <person name="Gong Y."/>
            <person name="Samejima M."/>
            <person name="Mahadevan R."/>
            <person name="Abou-Zaid M."/>
            <person name="de Vries R.P."/>
            <person name="Igarashi K."/>
            <person name="Yadav J.S."/>
            <person name="Grigoriev I.V."/>
            <person name="Master E.R."/>
        </authorList>
    </citation>
    <scope>NUCLEOTIDE SEQUENCE [LARGE SCALE GENOMIC DNA]</scope>
    <source>
        <strain evidence="5 6">HHB-10118-sp</strain>
    </source>
</reference>
<gene>
    <name evidence="5" type="ORF">PHACADRAFT_95543</name>
</gene>
<evidence type="ECO:0000256" key="1">
    <source>
        <dbReference type="ARBA" id="ARBA00022737"/>
    </source>
</evidence>
<dbReference type="SMART" id="SM00248">
    <property type="entry name" value="ANK"/>
    <property type="match status" value="3"/>
</dbReference>
<evidence type="ECO:0000313" key="6">
    <source>
        <dbReference type="Proteomes" id="UP000008370"/>
    </source>
</evidence>
<evidence type="ECO:0000313" key="5">
    <source>
        <dbReference type="EMBL" id="EKM55365.1"/>
    </source>
</evidence>
<evidence type="ECO:0000256" key="2">
    <source>
        <dbReference type="ARBA" id="ARBA00023043"/>
    </source>
</evidence>
<dbReference type="PANTHER" id="PTHR24198:SF165">
    <property type="entry name" value="ANKYRIN REPEAT-CONTAINING PROTEIN-RELATED"/>
    <property type="match status" value="1"/>
</dbReference>
<dbReference type="AlphaFoldDB" id="K5W886"/>
<feature type="compositionally biased region" description="Basic and acidic residues" evidence="4">
    <location>
        <begin position="20"/>
        <end position="37"/>
    </location>
</feature>
<dbReference type="PANTHER" id="PTHR24198">
    <property type="entry name" value="ANKYRIN REPEAT AND PROTEIN KINASE DOMAIN-CONTAINING PROTEIN"/>
    <property type="match status" value="1"/>
</dbReference>
<dbReference type="OrthoDB" id="442087at2759"/>
<feature type="compositionally biased region" description="Low complexity" evidence="4">
    <location>
        <begin position="257"/>
        <end position="266"/>
    </location>
</feature>
<feature type="repeat" description="ANK" evidence="3">
    <location>
        <begin position="90"/>
        <end position="122"/>
    </location>
</feature>
<dbReference type="EMBL" id="JH930472">
    <property type="protein sequence ID" value="EKM55365.1"/>
    <property type="molecule type" value="Genomic_DNA"/>
</dbReference>